<dbReference type="InterPro" id="IPR011990">
    <property type="entry name" value="TPR-like_helical_dom_sf"/>
</dbReference>
<dbReference type="GO" id="GO:0004519">
    <property type="term" value="F:endonuclease activity"/>
    <property type="evidence" value="ECO:0007669"/>
    <property type="project" value="UniProtKB-KW"/>
</dbReference>
<evidence type="ECO:0000313" key="1">
    <source>
        <dbReference type="EMBL" id="GFZ61335.1"/>
    </source>
</evidence>
<dbReference type="Proteomes" id="UP000630864">
    <property type="component" value="Unassembled WGS sequence"/>
</dbReference>
<protein>
    <submittedName>
        <fullName evidence="2">Putative terminase, endonuclease subunit</fullName>
    </submittedName>
</protein>
<keyword evidence="2" id="KW-0540">Nuclease</keyword>
<dbReference type="EMBL" id="LJQI01000318">
    <property type="protein sequence ID" value="KPX24370.1"/>
    <property type="molecule type" value="Genomic_DNA"/>
</dbReference>
<evidence type="ECO:0000313" key="6">
    <source>
        <dbReference type="Proteomes" id="UP000272627"/>
    </source>
</evidence>
<dbReference type="Proteomes" id="UP000050490">
    <property type="component" value="Unassembled WGS sequence"/>
</dbReference>
<evidence type="ECO:0000313" key="7">
    <source>
        <dbReference type="Proteomes" id="UP000275613"/>
    </source>
</evidence>
<dbReference type="PATRIC" id="fig|129137.4.peg.180"/>
<reference evidence="1" key="3">
    <citation type="submission" date="2020-09" db="EMBL/GenBank/DDBJ databases">
        <title>Pseudomonas syringae pv. eriobotryae genome sequence causing loquat canker disease.</title>
        <authorList>
            <person name="Fukuda S."/>
            <person name="Tashiro H."/>
            <person name="Nagano Y."/>
        </authorList>
    </citation>
    <scope>NUCLEOTIDE SEQUENCE</scope>
    <source>
        <strain evidence="1">AM001</strain>
    </source>
</reference>
<name>A0A0P9Q9A0_PSEA0</name>
<organism evidence="2 5">
    <name type="scientific">Pseudomonas amygdali pv. eriobotryae</name>
    <dbReference type="NCBI Taxonomy" id="129137"/>
    <lineage>
        <taxon>Bacteria</taxon>
        <taxon>Pseudomonadati</taxon>
        <taxon>Pseudomonadota</taxon>
        <taxon>Gammaproteobacteria</taxon>
        <taxon>Pseudomonadales</taxon>
        <taxon>Pseudomonadaceae</taxon>
        <taxon>Pseudomonas</taxon>
        <taxon>Pseudomonas amygdali</taxon>
    </lineage>
</organism>
<gene>
    <name evidence="2" type="ORF">ALO70_00106</name>
    <name evidence="4" type="ORF">ALQ39_00018</name>
    <name evidence="3" type="ORF">ALQ86_00488</name>
    <name evidence="1" type="ORF">PSE10A_38460</name>
</gene>
<evidence type="ECO:0000313" key="4">
    <source>
        <dbReference type="EMBL" id="RMO60258.1"/>
    </source>
</evidence>
<evidence type="ECO:0000313" key="5">
    <source>
        <dbReference type="Proteomes" id="UP000050490"/>
    </source>
</evidence>
<keyword evidence="2" id="KW-0378">Hydrolase</keyword>
<dbReference type="AlphaFoldDB" id="A0A0P9Q9A0"/>
<dbReference type="EMBL" id="RBOA01000480">
    <property type="protein sequence ID" value="RML95083.1"/>
    <property type="molecule type" value="Genomic_DNA"/>
</dbReference>
<proteinExistence type="predicted"/>
<reference evidence="6 7" key="2">
    <citation type="submission" date="2018-08" db="EMBL/GenBank/DDBJ databases">
        <title>Recombination of ecologically and evolutionarily significant loci maintains genetic cohesion in the Pseudomonas syringae species complex.</title>
        <authorList>
            <person name="Dillon M."/>
            <person name="Thakur S."/>
            <person name="Almeida R.N.D."/>
            <person name="Weir B.S."/>
            <person name="Guttman D.S."/>
        </authorList>
    </citation>
    <scope>NUCLEOTIDE SEQUENCE [LARGE SCALE GENOMIC DNA]</scope>
    <source>
        <strain evidence="4 7">ICMP 4316</strain>
        <strain evidence="3 6">ICMP 8636</strain>
    </source>
</reference>
<sequence>MAQSLSAYGAKMFAALQVALAESYGVELASKTFSVEPSIAQELNEAITQLFERIPARYHKLLGMIALHRKDWPVAIQHFERAEQLYESIGVGTRLANCRKALAKAQANENAGNGTE</sequence>
<dbReference type="EMBL" id="RBPV01000191">
    <property type="protein sequence ID" value="RMO60258.1"/>
    <property type="molecule type" value="Genomic_DNA"/>
</dbReference>
<dbReference type="Proteomes" id="UP000272627">
    <property type="component" value="Unassembled WGS sequence"/>
</dbReference>
<reference evidence="2 5" key="1">
    <citation type="submission" date="2015-09" db="EMBL/GenBank/DDBJ databases">
        <title>Genome announcement of multiple Pseudomonas syringae strains.</title>
        <authorList>
            <person name="Thakur S."/>
            <person name="Wang P.W."/>
            <person name="Gong Y."/>
            <person name="Weir B.S."/>
            <person name="Guttman D.S."/>
        </authorList>
    </citation>
    <scope>NUCLEOTIDE SEQUENCE [LARGE SCALE GENOMIC DNA]</scope>
    <source>
        <strain evidence="2 5">ICMP4455</strain>
    </source>
</reference>
<comment type="caution">
    <text evidence="2">The sequence shown here is derived from an EMBL/GenBank/DDBJ whole genome shotgun (WGS) entry which is preliminary data.</text>
</comment>
<dbReference type="Proteomes" id="UP000275613">
    <property type="component" value="Unassembled WGS sequence"/>
</dbReference>
<accession>A0A0P9Q9A0</accession>
<dbReference type="EMBL" id="BMZW01000023">
    <property type="protein sequence ID" value="GFZ61335.1"/>
    <property type="molecule type" value="Genomic_DNA"/>
</dbReference>
<dbReference type="SUPFAM" id="SSF48452">
    <property type="entry name" value="TPR-like"/>
    <property type="match status" value="1"/>
</dbReference>
<keyword evidence="2" id="KW-0255">Endonuclease</keyword>
<evidence type="ECO:0000313" key="2">
    <source>
        <dbReference type="EMBL" id="KPX24370.1"/>
    </source>
</evidence>
<evidence type="ECO:0000313" key="3">
    <source>
        <dbReference type="EMBL" id="RML95083.1"/>
    </source>
</evidence>